<dbReference type="InterPro" id="IPR008928">
    <property type="entry name" value="6-hairpin_glycosidase_sf"/>
</dbReference>
<dbReference type="Gene3D" id="1.50.10.10">
    <property type="match status" value="1"/>
</dbReference>
<dbReference type="GO" id="GO:0009311">
    <property type="term" value="P:oligosaccharide metabolic process"/>
    <property type="evidence" value="ECO:0007669"/>
    <property type="project" value="InterPro"/>
</dbReference>
<sequence length="554" mass="62121">MIDLTKVPMSRFGSYFAISQDAESGEVILRDLHGGDECPDKLFTLEIPGENEKAKTAVRAEPTFLTLSAGEGKVEVCFGTPDTVNIYGTNTGLRLLTKEPTRYDTVLPLPDGGWEFISYKKDYKYRFDCVGGTILVKKQEDGISPVFEITPSGNYFELAITGYRVVCGHSPHTDYRQARQETDRSYACWLSSMNVLGGGEMAELAAYIAWSCVVGAESNLTRPAMYSSKNVMANAWSWDNCFCALAVAGSYPELALDQLLLFADHQDASGAYPDFVNDRFSSYSCVKPPVFGWTCEKLQSIHPFFKRREVVEQLYRTVERNTRFWMDYRKVDGLFFYTHGNDSGWDNASVFGKGVPLEAPDLTAHLIRQADSLASMAEKLGDRKAAGEWHERAQQWTGMLLERLSDSDGFFARVQGEPLECRSSLLLCLPVILGNRLPGAAIEKLLDSLENRFLTPYGLATEEVSSPYYRQDGYWLGPVWAPVMYLVTDALKQLGRLDLAKTYEQRFLSAIEKSGMSENFDPLTGCGNCDPAFAWTASVCLLYLRDISDWNEWI</sequence>
<evidence type="ECO:0000313" key="5">
    <source>
        <dbReference type="EMBL" id="TGJ77779.1"/>
    </source>
</evidence>
<evidence type="ECO:0000256" key="3">
    <source>
        <dbReference type="ARBA" id="ARBA00023295"/>
    </source>
</evidence>
<keyword evidence="3 5" id="KW-0326">Glycosidase</keyword>
<dbReference type="InterPro" id="IPR054491">
    <property type="entry name" value="MGH1-like_GH"/>
</dbReference>
<gene>
    <name evidence="5" type="primary">ygjK</name>
    <name evidence="5" type="ORF">CAGA_01810</name>
</gene>
<dbReference type="Proteomes" id="UP000297714">
    <property type="component" value="Unassembled WGS sequence"/>
</dbReference>
<dbReference type="GO" id="GO:0006487">
    <property type="term" value="P:protein N-linked glycosylation"/>
    <property type="evidence" value="ECO:0007669"/>
    <property type="project" value="TreeGrafter"/>
</dbReference>
<reference evidence="5 6" key="1">
    <citation type="submission" date="2019-04" db="EMBL/GenBank/DDBJ databases">
        <authorList>
            <person name="Poehlein A."/>
            <person name="Bengelsdorf F.R."/>
            <person name="Duerre P."/>
            <person name="Daniel R."/>
        </authorList>
    </citation>
    <scope>NUCLEOTIDE SEQUENCE [LARGE SCALE GENOMIC DNA]</scope>
    <source>
        <strain evidence="5 6">BS-1</strain>
    </source>
</reference>
<proteinExistence type="inferred from homology"/>
<dbReference type="OrthoDB" id="9798687at2"/>
<accession>A0A4Z0Y1J3</accession>
<dbReference type="PANTHER" id="PTHR10412:SF11">
    <property type="entry name" value="MANNOSYL-OLIGOSACCHARIDE GLUCOSIDASE"/>
    <property type="match status" value="1"/>
</dbReference>
<dbReference type="Pfam" id="PF22422">
    <property type="entry name" value="MGH1-like_GH"/>
    <property type="match status" value="1"/>
</dbReference>
<dbReference type="InterPro" id="IPR012341">
    <property type="entry name" value="6hp_glycosidase-like_sf"/>
</dbReference>
<evidence type="ECO:0000256" key="1">
    <source>
        <dbReference type="ARBA" id="ARBA00010833"/>
    </source>
</evidence>
<dbReference type="GO" id="GO:0004573">
    <property type="term" value="F:Glc3Man9GlcNAc2 oligosaccharide glucosidase activity"/>
    <property type="evidence" value="ECO:0007669"/>
    <property type="project" value="InterPro"/>
</dbReference>
<evidence type="ECO:0000256" key="2">
    <source>
        <dbReference type="ARBA" id="ARBA00022801"/>
    </source>
</evidence>
<evidence type="ECO:0000259" key="4">
    <source>
        <dbReference type="Pfam" id="PF22422"/>
    </source>
</evidence>
<keyword evidence="2 5" id="KW-0378">Hydrolase</keyword>
<feature type="domain" description="Mannosylglycerate hydrolase MGH1-like glycoside hydrolase" evidence="4">
    <location>
        <begin position="234"/>
        <end position="536"/>
    </location>
</feature>
<dbReference type="AlphaFoldDB" id="A0A4Z0Y1J3"/>
<dbReference type="EC" id="3.2.1.-" evidence="5"/>
<dbReference type="PANTHER" id="PTHR10412">
    <property type="entry name" value="MANNOSYL-OLIGOSACCHARIDE GLUCOSIDASE"/>
    <property type="match status" value="1"/>
</dbReference>
<name>A0A4Z0Y1J3_9FIRM</name>
<dbReference type="InterPro" id="IPR004888">
    <property type="entry name" value="Glycoside_hydrolase_63"/>
</dbReference>
<comment type="caution">
    <text evidence="5">The sequence shown here is derived from an EMBL/GenBank/DDBJ whole genome shotgun (WGS) entry which is preliminary data.</text>
</comment>
<dbReference type="RefSeq" id="WP_135656762.1">
    <property type="nucleotide sequence ID" value="NZ_SRMQ01000001.1"/>
</dbReference>
<protein>
    <submittedName>
        <fullName evidence="5">Glucosidase YgjK</fullName>
        <ecNumber evidence="5">3.2.1.-</ecNumber>
    </submittedName>
</protein>
<dbReference type="EMBL" id="SRMQ01000001">
    <property type="protein sequence ID" value="TGJ77779.1"/>
    <property type="molecule type" value="Genomic_DNA"/>
</dbReference>
<dbReference type="SUPFAM" id="SSF48208">
    <property type="entry name" value="Six-hairpin glycosidases"/>
    <property type="match status" value="1"/>
</dbReference>
<organism evidence="5 6">
    <name type="scientific">Caproiciproducens galactitolivorans</name>
    <dbReference type="NCBI Taxonomy" id="642589"/>
    <lineage>
        <taxon>Bacteria</taxon>
        <taxon>Bacillati</taxon>
        <taxon>Bacillota</taxon>
        <taxon>Clostridia</taxon>
        <taxon>Eubacteriales</taxon>
        <taxon>Acutalibacteraceae</taxon>
        <taxon>Caproiciproducens</taxon>
    </lineage>
</organism>
<comment type="similarity">
    <text evidence="1">Belongs to the glycosyl hydrolase 63 family.</text>
</comment>
<keyword evidence="6" id="KW-1185">Reference proteome</keyword>
<evidence type="ECO:0000313" key="6">
    <source>
        <dbReference type="Proteomes" id="UP000297714"/>
    </source>
</evidence>